<keyword evidence="1" id="KW-0614">Plasmid</keyword>
<organism evidence="1">
    <name type="scientific">Mesorhizobium sp. WSM2240</name>
    <dbReference type="NCBI Taxonomy" id="3228851"/>
    <lineage>
        <taxon>Bacteria</taxon>
        <taxon>Pseudomonadati</taxon>
        <taxon>Pseudomonadota</taxon>
        <taxon>Alphaproteobacteria</taxon>
        <taxon>Hyphomicrobiales</taxon>
        <taxon>Phyllobacteriaceae</taxon>
        <taxon>Mesorhizobium</taxon>
    </lineage>
</organism>
<gene>
    <name evidence="1" type="ORF">ABVK50_32145</name>
</gene>
<accession>A0AAU8CYY0</accession>
<geneLocation type="plasmid" evidence="1">
    <name>pMk2240A</name>
</geneLocation>
<dbReference type="EMBL" id="CP159256">
    <property type="protein sequence ID" value="XCG52150.1"/>
    <property type="molecule type" value="Genomic_DNA"/>
</dbReference>
<evidence type="ECO:0000313" key="1">
    <source>
        <dbReference type="EMBL" id="XCG52150.1"/>
    </source>
</evidence>
<proteinExistence type="predicted"/>
<name>A0AAU8CYY0_9HYPH</name>
<sequence>MDQSVDGIAEQMAAARGRYRVCTKERKSLRLQMGGTRSESYRTHPDHCQRAAVLAPVKATSLRDGFSHP</sequence>
<reference evidence="1" key="1">
    <citation type="submission" date="2024-06" db="EMBL/GenBank/DDBJ databases">
        <title>Mesorhizobium karijinii sp. nov., a symbiont of the iconic Swainsona formosa from arid Australia.</title>
        <authorList>
            <person name="Hill Y.J."/>
            <person name="Watkin E.L.J."/>
            <person name="O'Hara G.W."/>
            <person name="Terpolilli J."/>
            <person name="Tye M.L."/>
            <person name="Kohlmeier M.G."/>
        </authorList>
    </citation>
    <scope>NUCLEOTIDE SEQUENCE</scope>
    <source>
        <strain evidence="1">WSM2240</strain>
        <plasmid evidence="1">pMk2240A</plasmid>
    </source>
</reference>
<protein>
    <submittedName>
        <fullName evidence="1">Uncharacterized protein</fullName>
    </submittedName>
</protein>
<dbReference type="AlphaFoldDB" id="A0AAU8CYY0"/>